<dbReference type="SUPFAM" id="SSF53474">
    <property type="entry name" value="alpha/beta-Hydrolases"/>
    <property type="match status" value="1"/>
</dbReference>
<feature type="chain" id="PRO_5042086640" evidence="6">
    <location>
        <begin position="16"/>
        <end position="502"/>
    </location>
</feature>
<evidence type="ECO:0000256" key="5">
    <source>
        <dbReference type="ARBA" id="ARBA00023180"/>
    </source>
</evidence>
<dbReference type="Gene3D" id="1.10.287.410">
    <property type="match status" value="1"/>
</dbReference>
<dbReference type="InterPro" id="IPR001563">
    <property type="entry name" value="Peptidase_S10"/>
</dbReference>
<gene>
    <name evidence="7" type="ORF">B0T24DRAFT_701337</name>
</gene>
<comment type="caution">
    <text evidence="7">The sequence shown here is derived from an EMBL/GenBank/DDBJ whole genome shotgun (WGS) entry which is preliminary data.</text>
</comment>
<sequence>MKLTALALFAGLALGTFIPQTVLDNARPAQHDCLDRDSSSLNDTVGILNFVDPSILYENTDDPTKKHWSGYLTTTSHKGIFFWLQKSQKNPKTDPILVYLNGGPGASSMYGMMIQWGSRTVPYGVDGLMPNTNNLNERANVIYIDNPLGVGFSQPSRAGEVGTVEQSTADLIEFLLALRGTDFKGEKFADQALHVFGASFAGHYVSALALAVASADKATRDKLKLTSIILGNPALDDLQAEDGVYQMICEKSLTVSPYWLLSDAECKTWREESVPRCRAAILACRAKVSECTGQKVTVDGCSASSPFNYWQKRGLDPYDLSEKRAWEAGRKENLKWADLWLNKFVGQIGAEGTWAMFQPKVRDAFRASGAAYQDSSVRLAKLLSLEGNTIKVLAFAGDLDLMTPFLSLKKIIRGLHWPRQQEVLAQLDRPETSYLPLETTDLKKTFGNFIEVGPLKYARIYGAGHMGNEKRGAEVKEMIYKFIGALPIGKLDNDKLDNDWDL</sequence>
<dbReference type="Gene3D" id="3.40.50.1820">
    <property type="entry name" value="alpha/beta hydrolase"/>
    <property type="match status" value="1"/>
</dbReference>
<evidence type="ECO:0000256" key="6">
    <source>
        <dbReference type="SAM" id="SignalP"/>
    </source>
</evidence>
<name>A0AAE0NC33_9PEZI</name>
<dbReference type="PRINTS" id="PR00724">
    <property type="entry name" value="CRBOXYPTASEC"/>
</dbReference>
<keyword evidence="2" id="KW-0121">Carboxypeptidase</keyword>
<dbReference type="GO" id="GO:0004185">
    <property type="term" value="F:serine-type carboxypeptidase activity"/>
    <property type="evidence" value="ECO:0007669"/>
    <property type="project" value="InterPro"/>
</dbReference>
<protein>
    <submittedName>
        <fullName evidence="7">Alpha/Beta hydrolase protein</fullName>
    </submittedName>
</protein>
<evidence type="ECO:0000313" key="8">
    <source>
        <dbReference type="Proteomes" id="UP001287356"/>
    </source>
</evidence>
<proteinExistence type="inferred from homology"/>
<keyword evidence="6" id="KW-0732">Signal</keyword>
<dbReference type="InterPro" id="IPR029058">
    <property type="entry name" value="AB_hydrolase_fold"/>
</dbReference>
<reference evidence="7" key="1">
    <citation type="journal article" date="2023" name="Mol. Phylogenet. Evol.">
        <title>Genome-scale phylogeny and comparative genomics of the fungal order Sordariales.</title>
        <authorList>
            <person name="Hensen N."/>
            <person name="Bonometti L."/>
            <person name="Westerberg I."/>
            <person name="Brannstrom I.O."/>
            <person name="Guillou S."/>
            <person name="Cros-Aarteil S."/>
            <person name="Calhoun S."/>
            <person name="Haridas S."/>
            <person name="Kuo A."/>
            <person name="Mondo S."/>
            <person name="Pangilinan J."/>
            <person name="Riley R."/>
            <person name="LaButti K."/>
            <person name="Andreopoulos B."/>
            <person name="Lipzen A."/>
            <person name="Chen C."/>
            <person name="Yan M."/>
            <person name="Daum C."/>
            <person name="Ng V."/>
            <person name="Clum A."/>
            <person name="Steindorff A."/>
            <person name="Ohm R.A."/>
            <person name="Martin F."/>
            <person name="Silar P."/>
            <person name="Natvig D.O."/>
            <person name="Lalanne C."/>
            <person name="Gautier V."/>
            <person name="Ament-Velasquez S.L."/>
            <person name="Kruys A."/>
            <person name="Hutchinson M.I."/>
            <person name="Powell A.J."/>
            <person name="Barry K."/>
            <person name="Miller A.N."/>
            <person name="Grigoriev I.V."/>
            <person name="Debuchy R."/>
            <person name="Gladieux P."/>
            <person name="Hiltunen Thoren M."/>
            <person name="Johannesson H."/>
        </authorList>
    </citation>
    <scope>NUCLEOTIDE SEQUENCE</scope>
    <source>
        <strain evidence="7">CBS 958.72</strain>
    </source>
</reference>
<dbReference type="Proteomes" id="UP001287356">
    <property type="component" value="Unassembled WGS sequence"/>
</dbReference>
<dbReference type="GO" id="GO:0006508">
    <property type="term" value="P:proteolysis"/>
    <property type="evidence" value="ECO:0007669"/>
    <property type="project" value="UniProtKB-KW"/>
</dbReference>
<organism evidence="7 8">
    <name type="scientific">Lasiosphaeria ovina</name>
    <dbReference type="NCBI Taxonomy" id="92902"/>
    <lineage>
        <taxon>Eukaryota</taxon>
        <taxon>Fungi</taxon>
        <taxon>Dikarya</taxon>
        <taxon>Ascomycota</taxon>
        <taxon>Pezizomycotina</taxon>
        <taxon>Sordariomycetes</taxon>
        <taxon>Sordariomycetidae</taxon>
        <taxon>Sordariales</taxon>
        <taxon>Lasiosphaeriaceae</taxon>
        <taxon>Lasiosphaeria</taxon>
    </lineage>
</organism>
<dbReference type="Pfam" id="PF00450">
    <property type="entry name" value="Peptidase_S10"/>
    <property type="match status" value="1"/>
</dbReference>
<evidence type="ECO:0000256" key="4">
    <source>
        <dbReference type="ARBA" id="ARBA00022801"/>
    </source>
</evidence>
<feature type="signal peptide" evidence="6">
    <location>
        <begin position="1"/>
        <end position="15"/>
    </location>
</feature>
<dbReference type="PANTHER" id="PTHR11802">
    <property type="entry name" value="SERINE PROTEASE FAMILY S10 SERINE CARBOXYPEPTIDASE"/>
    <property type="match status" value="1"/>
</dbReference>
<evidence type="ECO:0000313" key="7">
    <source>
        <dbReference type="EMBL" id="KAK3377144.1"/>
    </source>
</evidence>
<evidence type="ECO:0000256" key="2">
    <source>
        <dbReference type="ARBA" id="ARBA00022645"/>
    </source>
</evidence>
<reference evidence="7" key="2">
    <citation type="submission" date="2023-06" db="EMBL/GenBank/DDBJ databases">
        <authorList>
            <consortium name="Lawrence Berkeley National Laboratory"/>
            <person name="Haridas S."/>
            <person name="Hensen N."/>
            <person name="Bonometti L."/>
            <person name="Westerberg I."/>
            <person name="Brannstrom I.O."/>
            <person name="Guillou S."/>
            <person name="Cros-Aarteil S."/>
            <person name="Calhoun S."/>
            <person name="Kuo A."/>
            <person name="Mondo S."/>
            <person name="Pangilinan J."/>
            <person name="Riley R."/>
            <person name="Labutti K."/>
            <person name="Andreopoulos B."/>
            <person name="Lipzen A."/>
            <person name="Chen C."/>
            <person name="Yanf M."/>
            <person name="Daum C."/>
            <person name="Ng V."/>
            <person name="Clum A."/>
            <person name="Steindorff A."/>
            <person name="Ohm R."/>
            <person name="Martin F."/>
            <person name="Silar P."/>
            <person name="Natvig D."/>
            <person name="Lalanne C."/>
            <person name="Gautier V."/>
            <person name="Ament-Velasquez S.L."/>
            <person name="Kruys A."/>
            <person name="Hutchinson M.I."/>
            <person name="Powell A.J."/>
            <person name="Barry K."/>
            <person name="Miller A.N."/>
            <person name="Grigoriev I.V."/>
            <person name="Debuchy R."/>
            <person name="Gladieux P."/>
            <person name="Thoren M.H."/>
            <person name="Johannesson H."/>
        </authorList>
    </citation>
    <scope>NUCLEOTIDE SEQUENCE</scope>
    <source>
        <strain evidence="7">CBS 958.72</strain>
    </source>
</reference>
<keyword evidence="8" id="KW-1185">Reference proteome</keyword>
<dbReference type="AlphaFoldDB" id="A0AAE0NC33"/>
<accession>A0AAE0NC33</accession>
<keyword evidence="5" id="KW-0325">Glycoprotein</keyword>
<evidence type="ECO:0000256" key="3">
    <source>
        <dbReference type="ARBA" id="ARBA00022670"/>
    </source>
</evidence>
<evidence type="ECO:0000256" key="1">
    <source>
        <dbReference type="ARBA" id="ARBA00009431"/>
    </source>
</evidence>
<comment type="similarity">
    <text evidence="1">Belongs to the peptidase S10 family.</text>
</comment>
<keyword evidence="3" id="KW-0645">Protease</keyword>
<dbReference type="EMBL" id="JAULSN010000003">
    <property type="protein sequence ID" value="KAK3377144.1"/>
    <property type="molecule type" value="Genomic_DNA"/>
</dbReference>
<keyword evidence="4 7" id="KW-0378">Hydrolase</keyword>